<organism evidence="1 2">
    <name type="scientific">Diphasiastrum complanatum</name>
    <name type="common">Issler's clubmoss</name>
    <name type="synonym">Lycopodium complanatum</name>
    <dbReference type="NCBI Taxonomy" id="34168"/>
    <lineage>
        <taxon>Eukaryota</taxon>
        <taxon>Viridiplantae</taxon>
        <taxon>Streptophyta</taxon>
        <taxon>Embryophyta</taxon>
        <taxon>Tracheophyta</taxon>
        <taxon>Lycopodiopsida</taxon>
        <taxon>Lycopodiales</taxon>
        <taxon>Lycopodiaceae</taxon>
        <taxon>Lycopodioideae</taxon>
        <taxon>Diphasiastrum</taxon>
    </lineage>
</organism>
<keyword evidence="2" id="KW-1185">Reference proteome</keyword>
<gene>
    <name evidence="1" type="ORF">O6H91_05G029500</name>
</gene>
<evidence type="ECO:0000313" key="1">
    <source>
        <dbReference type="EMBL" id="KAJ7555276.1"/>
    </source>
</evidence>
<dbReference type="Proteomes" id="UP001162992">
    <property type="component" value="Chromosome 5"/>
</dbReference>
<dbReference type="EMBL" id="CM055096">
    <property type="protein sequence ID" value="KAJ7555276.1"/>
    <property type="molecule type" value="Genomic_DNA"/>
</dbReference>
<sequence>MAYKPLNLSTPAASFNFHCSTSIYCYTHTSIPLKKAAKYTVSQSRIRAYDLVSTRVCSSVEGPGTNRPRFKVKCEPCFSGVATNPSKITYKRGFECFETEKYRKWRCQQSNRDQSRVLHKRRCDATTTYPDKSIFLRRILDIRWRARVRLLGRYARKWSFLTIFRVWLKSLQKNWRQIGLLGLMLSLIGVSFLYLRVTAASAPQEVPYSNLVSYLKAGRVTSALFEEGSRLIYFNVAGDSDNAMNLRADRSSVIAEGSQNLGLPFVEHGRAEKDGYLAPGDSTQAGGVISSEATKSARETEDDQEGNQSLDTLIEQPQMLQKYPVSEEREAKGWQAIKVPSKAWHFATRRIKYDEGFLLGLMRDSRVTYSSAPQSVSATLRTLLITILTLWIPLSPLLFLLHRQLSMNSSSSRKRKKQALFVKFDDVAGVDAAKEELMEIVSCLKGASTFKSLGAKLPKGILLVGPPGTGKTLLARAVASEAGVPFFAASASEFVEMFVGRGAARVRDLFAGARKCSPSIVFVDEIDAVGGKRGRSFNDERDQTLNQLLTELDGFESEMGVVVIAATNRPESLDPALCRPGRFSRKVFVKEPDFLGRCQILAVHMRGIPVAEDAEIIQRAIASSTPGFVGADLANIVNEAAMLAARQGHSTVNLADFREATNRVKYGVGDVPKIAILMESEISRWFGWISPRSRISEASRGVQAIPTSS</sequence>
<comment type="caution">
    <text evidence="1">The sequence shown here is derived from an EMBL/GenBank/DDBJ whole genome shotgun (WGS) entry which is preliminary data.</text>
</comment>
<accession>A0ACC2DM43</accession>
<name>A0ACC2DM43_DIPCM</name>
<evidence type="ECO:0000313" key="2">
    <source>
        <dbReference type="Proteomes" id="UP001162992"/>
    </source>
</evidence>
<protein>
    <submittedName>
        <fullName evidence="1">Uncharacterized protein</fullName>
    </submittedName>
</protein>
<proteinExistence type="predicted"/>
<reference evidence="2" key="1">
    <citation type="journal article" date="2024" name="Proc. Natl. Acad. Sci. U.S.A.">
        <title>Extraordinary preservation of gene collinearity over three hundred million years revealed in homosporous lycophytes.</title>
        <authorList>
            <person name="Li C."/>
            <person name="Wickell D."/>
            <person name="Kuo L.Y."/>
            <person name="Chen X."/>
            <person name="Nie B."/>
            <person name="Liao X."/>
            <person name="Peng D."/>
            <person name="Ji J."/>
            <person name="Jenkins J."/>
            <person name="Williams M."/>
            <person name="Shu S."/>
            <person name="Plott C."/>
            <person name="Barry K."/>
            <person name="Rajasekar S."/>
            <person name="Grimwood J."/>
            <person name="Han X."/>
            <person name="Sun S."/>
            <person name="Hou Z."/>
            <person name="He W."/>
            <person name="Dai G."/>
            <person name="Sun C."/>
            <person name="Schmutz J."/>
            <person name="Leebens-Mack J.H."/>
            <person name="Li F.W."/>
            <person name="Wang L."/>
        </authorList>
    </citation>
    <scope>NUCLEOTIDE SEQUENCE [LARGE SCALE GENOMIC DNA]</scope>
    <source>
        <strain evidence="2">cv. PW_Plant_1</strain>
    </source>
</reference>